<sequence>MTEIKTDTVIKTEGMNVLIGNLGAVDAERFVALINRESFDYTQWRKTHLPDDDVRTISHNAAVYAAKEKF</sequence>
<evidence type="ECO:0000313" key="1">
    <source>
        <dbReference type="EMBL" id="ERF60291.1"/>
    </source>
</evidence>
<proteinExistence type="predicted"/>
<dbReference type="Proteomes" id="UP000016646">
    <property type="component" value="Unassembled WGS sequence"/>
</dbReference>
<dbReference type="RefSeq" id="WP_021330690.1">
    <property type="nucleotide sequence ID" value="NZ_AUZJ01000043.1"/>
</dbReference>
<organism evidence="1 3">
    <name type="scientific">Treponema socranskii subsp. socranskii VPI DR56BR1116 = ATCC 35536</name>
    <dbReference type="NCBI Taxonomy" id="1125725"/>
    <lineage>
        <taxon>Bacteria</taxon>
        <taxon>Pseudomonadati</taxon>
        <taxon>Spirochaetota</taxon>
        <taxon>Spirochaetia</taxon>
        <taxon>Spirochaetales</taxon>
        <taxon>Treponemataceae</taxon>
        <taxon>Treponema</taxon>
    </lineage>
</organism>
<comment type="caution">
    <text evidence="1">The sequence shown here is derived from an EMBL/GenBank/DDBJ whole genome shotgun (WGS) entry which is preliminary data.</text>
</comment>
<name>U1FLJ7_TRESO</name>
<dbReference type="Proteomes" id="UP000016412">
    <property type="component" value="Unassembled WGS sequence"/>
</dbReference>
<reference evidence="3 4" key="1">
    <citation type="submission" date="2013-08" db="EMBL/GenBank/DDBJ databases">
        <authorList>
            <person name="Durkin A.S."/>
            <person name="Haft D.R."/>
            <person name="McCorrison J."/>
            <person name="Torralba M."/>
            <person name="Gillis M."/>
            <person name="Haft D.H."/>
            <person name="Methe B."/>
            <person name="Sutton G."/>
            <person name="Nelson K.E."/>
        </authorList>
    </citation>
    <scope>NUCLEOTIDE SEQUENCE [LARGE SCALE GENOMIC DNA]</scope>
    <source>
        <strain evidence="2 4">ATCC 35536</strain>
        <strain evidence="1 3">VPI DR56BR1116</strain>
    </source>
</reference>
<dbReference type="AlphaFoldDB" id="U1FLJ7"/>
<dbReference type="OrthoDB" id="361711at2"/>
<dbReference type="eggNOG" id="ENOG50339ZW">
    <property type="taxonomic scope" value="Bacteria"/>
</dbReference>
<evidence type="ECO:0000313" key="4">
    <source>
        <dbReference type="Proteomes" id="UP000016646"/>
    </source>
</evidence>
<gene>
    <name evidence="2" type="ORF">HMPREF0860_2371</name>
    <name evidence="1" type="ORF">HMPREF1325_2436</name>
</gene>
<protein>
    <submittedName>
        <fullName evidence="1">Uncharacterized protein</fullName>
    </submittedName>
</protein>
<dbReference type="EMBL" id="AVQI01000076">
    <property type="protein sequence ID" value="ERJ99419.1"/>
    <property type="molecule type" value="Genomic_DNA"/>
</dbReference>
<dbReference type="PATRIC" id="fig|1125725.3.peg.1605"/>
<keyword evidence="4" id="KW-1185">Reference proteome</keyword>
<evidence type="ECO:0000313" key="3">
    <source>
        <dbReference type="Proteomes" id="UP000016412"/>
    </source>
</evidence>
<dbReference type="EMBL" id="AUZJ01000043">
    <property type="protein sequence ID" value="ERF60291.1"/>
    <property type="molecule type" value="Genomic_DNA"/>
</dbReference>
<accession>U1FLJ7</accession>
<evidence type="ECO:0000313" key="2">
    <source>
        <dbReference type="EMBL" id="ERJ99419.1"/>
    </source>
</evidence>
<dbReference type="STRING" id="1125725.HMPREF1325_2436"/>